<dbReference type="Pfam" id="PF00701">
    <property type="entry name" value="DHDPS"/>
    <property type="match status" value="1"/>
</dbReference>
<organism evidence="3 4">
    <name type="scientific">Aquincola tertiaricarbonis</name>
    <dbReference type="NCBI Taxonomy" id="391953"/>
    <lineage>
        <taxon>Bacteria</taxon>
        <taxon>Pseudomonadati</taxon>
        <taxon>Pseudomonadota</taxon>
        <taxon>Betaproteobacteria</taxon>
        <taxon>Burkholderiales</taxon>
        <taxon>Sphaerotilaceae</taxon>
        <taxon>Aquincola</taxon>
    </lineage>
</organism>
<accession>A0ABY4S357</accession>
<dbReference type="RefSeq" id="WP_250195659.1">
    <property type="nucleotide sequence ID" value="NZ_CP097635.1"/>
</dbReference>
<protein>
    <submittedName>
        <fullName evidence="3">Dihydrodipicolinate synthase family protein</fullName>
    </submittedName>
</protein>
<evidence type="ECO:0000256" key="1">
    <source>
        <dbReference type="ARBA" id="ARBA00023239"/>
    </source>
</evidence>
<dbReference type="Proteomes" id="UP001056201">
    <property type="component" value="Chromosome 1"/>
</dbReference>
<dbReference type="PANTHER" id="PTHR12128">
    <property type="entry name" value="DIHYDRODIPICOLINATE SYNTHASE"/>
    <property type="match status" value="1"/>
</dbReference>
<dbReference type="PRINTS" id="PR00146">
    <property type="entry name" value="DHPICSNTHASE"/>
</dbReference>
<gene>
    <name evidence="3" type="ORF">MW290_02040</name>
</gene>
<dbReference type="PIRSF" id="PIRSF001365">
    <property type="entry name" value="DHDPS"/>
    <property type="match status" value="1"/>
</dbReference>
<dbReference type="InterPro" id="IPR002220">
    <property type="entry name" value="DapA-like"/>
</dbReference>
<name>A0ABY4S357_AQUTE</name>
<keyword evidence="1 2" id="KW-0456">Lyase</keyword>
<dbReference type="CDD" id="cd00408">
    <property type="entry name" value="DHDPS-like"/>
    <property type="match status" value="1"/>
</dbReference>
<dbReference type="SUPFAM" id="SSF51569">
    <property type="entry name" value="Aldolase"/>
    <property type="match status" value="1"/>
</dbReference>
<dbReference type="InterPro" id="IPR013785">
    <property type="entry name" value="Aldolase_TIM"/>
</dbReference>
<dbReference type="PANTHER" id="PTHR12128:SF67">
    <property type="entry name" value="BLR3884 PROTEIN"/>
    <property type="match status" value="1"/>
</dbReference>
<keyword evidence="4" id="KW-1185">Reference proteome</keyword>
<dbReference type="SMART" id="SM01130">
    <property type="entry name" value="DHDPS"/>
    <property type="match status" value="1"/>
</dbReference>
<dbReference type="Gene3D" id="3.20.20.70">
    <property type="entry name" value="Aldolase class I"/>
    <property type="match status" value="1"/>
</dbReference>
<reference evidence="3" key="1">
    <citation type="submission" date="2022-05" db="EMBL/GenBank/DDBJ databases">
        <title>An RpoN-dependent PEP-CTERM gene is involved in floc formation of an Aquincola tertiaricarbonis strain.</title>
        <authorList>
            <person name="Qiu D."/>
            <person name="Xia M."/>
        </authorList>
    </citation>
    <scope>NUCLEOTIDE SEQUENCE</scope>
    <source>
        <strain evidence="3">RN12</strain>
    </source>
</reference>
<comment type="similarity">
    <text evidence="2">Belongs to the DapA family.</text>
</comment>
<evidence type="ECO:0000313" key="4">
    <source>
        <dbReference type="Proteomes" id="UP001056201"/>
    </source>
</evidence>
<dbReference type="EMBL" id="CP097635">
    <property type="protein sequence ID" value="URI07423.1"/>
    <property type="molecule type" value="Genomic_DNA"/>
</dbReference>
<evidence type="ECO:0000256" key="2">
    <source>
        <dbReference type="PIRNR" id="PIRNR001365"/>
    </source>
</evidence>
<evidence type="ECO:0000313" key="3">
    <source>
        <dbReference type="EMBL" id="URI07423.1"/>
    </source>
</evidence>
<sequence length="308" mass="32962">MANDLHPRGVFCAALTPVDADLRPDHARFVEHCRRLVADGCTGVAILGTTGEANSFSTGERKALLEAAIEGGLKPQQLLPGTGVTALTETVELTRHALSMGVDTVVMLPPFYYKDVSEEGLFAAYAETIERVGDARLRVVLYHIPQVSALPIPFGLIERLRARYPDTVVGIKDSAGKLDNMTAMVDRFPGFAVLSGADPLMLPLLRAGGAGAITATTNLVAADLAFVYRHHADPARAAEVEAAQARVVAMRTLASIYAQMASLKTLLAARTGHDGWRRLRPPLLALDAASAQDLLQRHQALLASQRGQ</sequence>
<proteinExistence type="inferred from homology"/>